<comment type="similarity">
    <text evidence="2">Belongs to the ABC transporter superfamily.</text>
</comment>
<dbReference type="PROSITE" id="PS00211">
    <property type="entry name" value="ABC_TRANSPORTER_1"/>
    <property type="match status" value="1"/>
</dbReference>
<keyword evidence="4" id="KW-1003">Cell membrane</keyword>
<keyword evidence="7" id="KW-1278">Translocase</keyword>
<dbReference type="SMART" id="SM00382">
    <property type="entry name" value="AAA"/>
    <property type="match status" value="1"/>
</dbReference>
<dbReference type="InterPro" id="IPR015856">
    <property type="entry name" value="ABC_transpr_CbiO/EcfA_su"/>
</dbReference>
<evidence type="ECO:0000259" key="9">
    <source>
        <dbReference type="PROSITE" id="PS50893"/>
    </source>
</evidence>
<dbReference type="PANTHER" id="PTHR43553">
    <property type="entry name" value="HEAVY METAL TRANSPORTER"/>
    <property type="match status" value="1"/>
</dbReference>
<evidence type="ECO:0000256" key="6">
    <source>
        <dbReference type="ARBA" id="ARBA00022840"/>
    </source>
</evidence>
<gene>
    <name evidence="10" type="ORF">IAB77_01380</name>
</gene>
<dbReference type="GO" id="GO:0043190">
    <property type="term" value="C:ATP-binding cassette (ABC) transporter complex"/>
    <property type="evidence" value="ECO:0007669"/>
    <property type="project" value="TreeGrafter"/>
</dbReference>
<dbReference type="GO" id="GO:0005524">
    <property type="term" value="F:ATP binding"/>
    <property type="evidence" value="ECO:0007669"/>
    <property type="project" value="UniProtKB-KW"/>
</dbReference>
<evidence type="ECO:0000313" key="10">
    <source>
        <dbReference type="EMBL" id="HIQ77893.1"/>
    </source>
</evidence>
<dbReference type="InterPro" id="IPR017871">
    <property type="entry name" value="ABC_transporter-like_CS"/>
</dbReference>
<evidence type="ECO:0000256" key="2">
    <source>
        <dbReference type="ARBA" id="ARBA00005417"/>
    </source>
</evidence>
<dbReference type="InterPro" id="IPR003593">
    <property type="entry name" value="AAA+_ATPase"/>
</dbReference>
<sequence>MPNEPIIRIEDLHFTYPGDSKETLRGIDLEIAAGSFVAVLGHNGSGKSTLAKLLNAILLPTSGHVYVAGVDTADEERLLEVRGTVGLVFQNPDNQIVANVVEDDVAFAPENLGVESSEIRRRVDDALKTVGMYEYRQHAPHLLSGGQKQRVAIAGALAMQPRVLVLDEPTAMLDPVGRREVISTVTSLCRERGMTVVLITHHMSECVNADRLIALSDGRVIADGTPREVFSQIELLRREGLTAPATVRLLQTLREAGYDVPLTALTVDECADAVAGLLAAGAGRA</sequence>
<dbReference type="PROSITE" id="PS50893">
    <property type="entry name" value="ABC_TRANSPORTER_2"/>
    <property type="match status" value="1"/>
</dbReference>
<dbReference type="InterPro" id="IPR003439">
    <property type="entry name" value="ABC_transporter-like_ATP-bd"/>
</dbReference>
<evidence type="ECO:0000256" key="7">
    <source>
        <dbReference type="ARBA" id="ARBA00022967"/>
    </source>
</evidence>
<evidence type="ECO:0000313" key="11">
    <source>
        <dbReference type="Proteomes" id="UP000824262"/>
    </source>
</evidence>
<feature type="domain" description="ABC transporter" evidence="9">
    <location>
        <begin position="7"/>
        <end position="242"/>
    </location>
</feature>
<proteinExistence type="inferred from homology"/>
<dbReference type="InterPro" id="IPR030947">
    <property type="entry name" value="EcfA_1"/>
</dbReference>
<dbReference type="Pfam" id="PF00005">
    <property type="entry name" value="ABC_tran"/>
    <property type="match status" value="1"/>
</dbReference>
<dbReference type="FunFam" id="3.40.50.300:FF:000224">
    <property type="entry name" value="Energy-coupling factor transporter ATP-binding protein EcfA"/>
    <property type="match status" value="1"/>
</dbReference>
<dbReference type="EMBL" id="DVGA01000020">
    <property type="protein sequence ID" value="HIQ77893.1"/>
    <property type="molecule type" value="Genomic_DNA"/>
</dbReference>
<dbReference type="InterPro" id="IPR027417">
    <property type="entry name" value="P-loop_NTPase"/>
</dbReference>
<dbReference type="SUPFAM" id="SSF52540">
    <property type="entry name" value="P-loop containing nucleoside triphosphate hydrolases"/>
    <property type="match status" value="1"/>
</dbReference>
<dbReference type="CDD" id="cd03225">
    <property type="entry name" value="ABC_cobalt_CbiO_domain1"/>
    <property type="match status" value="1"/>
</dbReference>
<evidence type="ECO:0000256" key="5">
    <source>
        <dbReference type="ARBA" id="ARBA00022741"/>
    </source>
</evidence>
<evidence type="ECO:0000256" key="8">
    <source>
        <dbReference type="ARBA" id="ARBA00023136"/>
    </source>
</evidence>
<name>A0A9D0ZCC3_9FIRM</name>
<evidence type="ECO:0000256" key="4">
    <source>
        <dbReference type="ARBA" id="ARBA00022475"/>
    </source>
</evidence>
<accession>A0A9D0ZCC3</accession>
<dbReference type="Gene3D" id="3.40.50.300">
    <property type="entry name" value="P-loop containing nucleotide triphosphate hydrolases"/>
    <property type="match status" value="1"/>
</dbReference>
<dbReference type="InterPro" id="IPR050095">
    <property type="entry name" value="ECF_ABC_transporter_ATP-bd"/>
</dbReference>
<keyword evidence="5" id="KW-0547">Nucleotide-binding</keyword>
<evidence type="ECO:0000256" key="1">
    <source>
        <dbReference type="ARBA" id="ARBA00004202"/>
    </source>
</evidence>
<comment type="subcellular location">
    <subcellularLocation>
        <location evidence="1">Cell membrane</location>
        <topology evidence="1">Peripheral membrane protein</topology>
    </subcellularLocation>
</comment>
<dbReference type="GO" id="GO:0042626">
    <property type="term" value="F:ATPase-coupled transmembrane transporter activity"/>
    <property type="evidence" value="ECO:0007669"/>
    <property type="project" value="TreeGrafter"/>
</dbReference>
<keyword evidence="6" id="KW-0067">ATP-binding</keyword>
<reference evidence="10" key="1">
    <citation type="submission" date="2020-10" db="EMBL/GenBank/DDBJ databases">
        <authorList>
            <person name="Gilroy R."/>
        </authorList>
    </citation>
    <scope>NUCLEOTIDE SEQUENCE</scope>
    <source>
        <strain evidence="10">ChiBcolR7-354</strain>
    </source>
</reference>
<evidence type="ECO:0000256" key="3">
    <source>
        <dbReference type="ARBA" id="ARBA00022448"/>
    </source>
</evidence>
<keyword evidence="8" id="KW-0472">Membrane</keyword>
<reference evidence="10" key="2">
    <citation type="journal article" date="2021" name="PeerJ">
        <title>Extensive microbial diversity within the chicken gut microbiome revealed by metagenomics and culture.</title>
        <authorList>
            <person name="Gilroy R."/>
            <person name="Ravi A."/>
            <person name="Getino M."/>
            <person name="Pursley I."/>
            <person name="Horton D.L."/>
            <person name="Alikhan N.F."/>
            <person name="Baker D."/>
            <person name="Gharbi K."/>
            <person name="Hall N."/>
            <person name="Watson M."/>
            <person name="Adriaenssens E.M."/>
            <person name="Foster-Nyarko E."/>
            <person name="Jarju S."/>
            <person name="Secka A."/>
            <person name="Antonio M."/>
            <person name="Oren A."/>
            <person name="Chaudhuri R.R."/>
            <person name="La Ragione R."/>
            <person name="Hildebrand F."/>
            <person name="Pallen M.J."/>
        </authorList>
    </citation>
    <scope>NUCLEOTIDE SEQUENCE</scope>
    <source>
        <strain evidence="10">ChiBcolR7-354</strain>
    </source>
</reference>
<dbReference type="AlphaFoldDB" id="A0A9D0ZCC3"/>
<comment type="caution">
    <text evidence="10">The sequence shown here is derived from an EMBL/GenBank/DDBJ whole genome shotgun (WGS) entry which is preliminary data.</text>
</comment>
<dbReference type="NCBIfam" id="TIGR04520">
    <property type="entry name" value="ECF_ATPase_1"/>
    <property type="match status" value="1"/>
</dbReference>
<dbReference type="GO" id="GO:0016887">
    <property type="term" value="F:ATP hydrolysis activity"/>
    <property type="evidence" value="ECO:0007669"/>
    <property type="project" value="InterPro"/>
</dbReference>
<dbReference type="PANTHER" id="PTHR43553:SF24">
    <property type="entry name" value="ENERGY-COUPLING FACTOR TRANSPORTER ATP-BINDING PROTEIN ECFA1"/>
    <property type="match status" value="1"/>
</dbReference>
<dbReference type="Proteomes" id="UP000824262">
    <property type="component" value="Unassembled WGS sequence"/>
</dbReference>
<protein>
    <submittedName>
        <fullName evidence="10">Energy-coupling factor transporter ATPase</fullName>
    </submittedName>
</protein>
<keyword evidence="3" id="KW-0813">Transport</keyword>
<organism evidence="10 11">
    <name type="scientific">Candidatus Scatomorpha intestinavium</name>
    <dbReference type="NCBI Taxonomy" id="2840922"/>
    <lineage>
        <taxon>Bacteria</taxon>
        <taxon>Bacillati</taxon>
        <taxon>Bacillota</taxon>
        <taxon>Clostridia</taxon>
        <taxon>Eubacteriales</taxon>
        <taxon>Candidatus Scatomorpha</taxon>
    </lineage>
</organism>
<dbReference type="NCBIfam" id="NF010167">
    <property type="entry name" value="PRK13648.1"/>
    <property type="match status" value="1"/>
</dbReference>